<accession>A0AAV8ZIR1</accession>
<name>A0AAV8ZIR1_9CUCU</name>
<protein>
    <submittedName>
        <fullName evidence="1">Uncharacterized protein</fullName>
    </submittedName>
</protein>
<sequence length="243" mass="27567">MVKRLLNALEYPQVDSLNLNDDATFRSIIVWLETNKIRAAQPKVFESLKNIRWQNWDNVYNSYKDSLGCPVVATKLEELQWLLGYAVQIETAKNRNVYLKHAVENIKTSNVPSVVAENPLDKLDFRSKEFSDGIKELAKVLKIEPHSDPLVTLKAVRKVVTQRMAPDCVANPQKYIGTPFPFREADLGIDLKDPILNEAAKILRLIYIHDLRDLQTSANELIVAVQNVTANPKTDTRLGKVGF</sequence>
<organism evidence="1 2">
    <name type="scientific">Aromia moschata</name>
    <dbReference type="NCBI Taxonomy" id="1265417"/>
    <lineage>
        <taxon>Eukaryota</taxon>
        <taxon>Metazoa</taxon>
        <taxon>Ecdysozoa</taxon>
        <taxon>Arthropoda</taxon>
        <taxon>Hexapoda</taxon>
        <taxon>Insecta</taxon>
        <taxon>Pterygota</taxon>
        <taxon>Neoptera</taxon>
        <taxon>Endopterygota</taxon>
        <taxon>Coleoptera</taxon>
        <taxon>Polyphaga</taxon>
        <taxon>Cucujiformia</taxon>
        <taxon>Chrysomeloidea</taxon>
        <taxon>Cerambycidae</taxon>
        <taxon>Cerambycinae</taxon>
        <taxon>Callichromatini</taxon>
        <taxon>Aromia</taxon>
    </lineage>
</organism>
<dbReference type="Pfam" id="PF10036">
    <property type="entry name" value="RLL"/>
    <property type="match status" value="1"/>
</dbReference>
<dbReference type="InterPro" id="IPR019265">
    <property type="entry name" value="RTRAF"/>
</dbReference>
<proteinExistence type="predicted"/>
<dbReference type="PANTHER" id="PTHR15924">
    <property type="entry name" value="CLE"/>
    <property type="match status" value="1"/>
</dbReference>
<dbReference type="AlphaFoldDB" id="A0AAV8ZIR1"/>
<evidence type="ECO:0000313" key="1">
    <source>
        <dbReference type="EMBL" id="KAJ8963281.1"/>
    </source>
</evidence>
<evidence type="ECO:0000313" key="2">
    <source>
        <dbReference type="Proteomes" id="UP001162162"/>
    </source>
</evidence>
<gene>
    <name evidence="1" type="ORF">NQ318_018748</name>
</gene>
<reference evidence="1" key="1">
    <citation type="journal article" date="2023" name="Insect Mol. Biol.">
        <title>Genome sequencing provides insights into the evolution of gene families encoding plant cell wall-degrading enzymes in longhorned beetles.</title>
        <authorList>
            <person name="Shin N.R."/>
            <person name="Okamura Y."/>
            <person name="Kirsch R."/>
            <person name="Pauchet Y."/>
        </authorList>
    </citation>
    <scope>NUCLEOTIDE SEQUENCE</scope>
    <source>
        <strain evidence="1">AMC_N1</strain>
    </source>
</reference>
<dbReference type="EMBL" id="JAPWTK010000001">
    <property type="protein sequence ID" value="KAJ8963281.1"/>
    <property type="molecule type" value="Genomic_DNA"/>
</dbReference>
<keyword evidence="2" id="KW-1185">Reference proteome</keyword>
<comment type="caution">
    <text evidence="1">The sequence shown here is derived from an EMBL/GenBank/DDBJ whole genome shotgun (WGS) entry which is preliminary data.</text>
</comment>
<dbReference type="Proteomes" id="UP001162162">
    <property type="component" value="Unassembled WGS sequence"/>
</dbReference>